<dbReference type="GO" id="GO:0030170">
    <property type="term" value="F:pyridoxal phosphate binding"/>
    <property type="evidence" value="ECO:0007669"/>
    <property type="project" value="InterPro"/>
</dbReference>
<proteinExistence type="predicted"/>
<evidence type="ECO:0000313" key="2">
    <source>
        <dbReference type="EMBL" id="SHH94488.1"/>
    </source>
</evidence>
<dbReference type="OrthoDB" id="581532at2"/>
<dbReference type="SUPFAM" id="SSF50800">
    <property type="entry name" value="PK beta-barrel domain-like"/>
    <property type="match status" value="1"/>
</dbReference>
<gene>
    <name evidence="2" type="ORF">SAMN02745129_3204</name>
</gene>
<dbReference type="GO" id="GO:0030151">
    <property type="term" value="F:molybdenum ion binding"/>
    <property type="evidence" value="ECO:0007669"/>
    <property type="project" value="InterPro"/>
</dbReference>
<dbReference type="PANTHER" id="PTHR14237">
    <property type="entry name" value="MOLYBDOPTERIN COFACTOR SULFURASE MOSC"/>
    <property type="match status" value="1"/>
</dbReference>
<dbReference type="RefSeq" id="WP_067661058.1">
    <property type="nucleotide sequence ID" value="NZ_FQXG01000005.1"/>
</dbReference>
<dbReference type="EMBL" id="FQXG01000005">
    <property type="protein sequence ID" value="SHH94488.1"/>
    <property type="molecule type" value="Genomic_DNA"/>
</dbReference>
<dbReference type="Pfam" id="PF03473">
    <property type="entry name" value="MOSC"/>
    <property type="match status" value="1"/>
</dbReference>
<dbReference type="Pfam" id="PF03476">
    <property type="entry name" value="MOSC_N"/>
    <property type="match status" value="1"/>
</dbReference>
<evidence type="ECO:0000313" key="3">
    <source>
        <dbReference type="Proteomes" id="UP000184268"/>
    </source>
</evidence>
<protein>
    <recommendedName>
        <fullName evidence="1">MOSC domain-containing protein</fullName>
    </recommendedName>
</protein>
<dbReference type="Proteomes" id="UP000184268">
    <property type="component" value="Unassembled WGS sequence"/>
</dbReference>
<sequence>MRVTQLYRYPVKSLQGIAVDQLPLTETGLPWDRHWMLVDANGRFVTQRQLPAMARIATEITQDSLLLRCGDQRFAVPLQQSPQASTPIRVWQSEMPALDEGAAASHWLTEQLGAFRGAPLRLVRFDPQQTRAIKPKYLQAGESSSTHFADGFPYLVASQQSLDGLNQQLQAKGCSPVEMARFRANVVIDGFERPFQELERLTLQGPNWRLALRKPCERCPVTTIDQQTGERIGGKEPLSTLMAMDPLADGRAYFGGNAVLISHQGEAIRVGDAVTFSLD</sequence>
<dbReference type="STRING" id="299255.SAMN02745129_3204"/>
<dbReference type="InterPro" id="IPR005303">
    <property type="entry name" value="MOCOS_middle"/>
</dbReference>
<evidence type="ECO:0000259" key="1">
    <source>
        <dbReference type="PROSITE" id="PS51340"/>
    </source>
</evidence>
<dbReference type="InterPro" id="IPR005302">
    <property type="entry name" value="MoCF_Sase_C"/>
</dbReference>
<organism evidence="2 3">
    <name type="scientific">Ferrimonas marina</name>
    <dbReference type="NCBI Taxonomy" id="299255"/>
    <lineage>
        <taxon>Bacteria</taxon>
        <taxon>Pseudomonadati</taxon>
        <taxon>Pseudomonadota</taxon>
        <taxon>Gammaproteobacteria</taxon>
        <taxon>Alteromonadales</taxon>
        <taxon>Ferrimonadaceae</taxon>
        <taxon>Ferrimonas</taxon>
    </lineage>
</organism>
<name>A0A1M5X4P7_9GAMM</name>
<dbReference type="AlphaFoldDB" id="A0A1M5X4P7"/>
<dbReference type="InterPro" id="IPR011037">
    <property type="entry name" value="Pyrv_Knase-like_insert_dom_sf"/>
</dbReference>
<reference evidence="2 3" key="1">
    <citation type="submission" date="2016-11" db="EMBL/GenBank/DDBJ databases">
        <authorList>
            <person name="Jaros S."/>
            <person name="Januszkiewicz K."/>
            <person name="Wedrychowicz H."/>
        </authorList>
    </citation>
    <scope>NUCLEOTIDE SEQUENCE [LARGE SCALE GENOMIC DNA]</scope>
    <source>
        <strain evidence="2 3">DSM 16917</strain>
    </source>
</reference>
<dbReference type="SUPFAM" id="SSF141673">
    <property type="entry name" value="MOSC N-terminal domain-like"/>
    <property type="match status" value="1"/>
</dbReference>
<accession>A0A1M5X4P7</accession>
<keyword evidence="3" id="KW-1185">Reference proteome</keyword>
<dbReference type="GO" id="GO:0003824">
    <property type="term" value="F:catalytic activity"/>
    <property type="evidence" value="ECO:0007669"/>
    <property type="project" value="InterPro"/>
</dbReference>
<feature type="domain" description="MOSC" evidence="1">
    <location>
        <begin position="120"/>
        <end position="277"/>
    </location>
</feature>
<dbReference type="PROSITE" id="PS51340">
    <property type="entry name" value="MOSC"/>
    <property type="match status" value="1"/>
</dbReference>
<dbReference type="PANTHER" id="PTHR14237:SF19">
    <property type="entry name" value="MITOCHONDRIAL AMIDOXIME REDUCING COMPONENT 1"/>
    <property type="match status" value="1"/>
</dbReference>